<feature type="compositionally biased region" description="Low complexity" evidence="1">
    <location>
        <begin position="105"/>
        <end position="116"/>
    </location>
</feature>
<sequence>MLELPELPDTLIGMDPILPRLQQALARYAPELLHSADGAPPRMRLVLLQLRTPAEHRGEREYRKLAGRLWRLLQRALADPWCEPRHYWLRPAFRTRNAPPPPPDCRSAPSPDSAFS</sequence>
<protein>
    <submittedName>
        <fullName evidence="2">Uncharacterized protein</fullName>
    </submittedName>
</protein>
<name>A0A645ISC2_9ZZZZ</name>
<dbReference type="EMBL" id="VSSQ01121155">
    <property type="protein sequence ID" value="MPN53722.1"/>
    <property type="molecule type" value="Genomic_DNA"/>
</dbReference>
<feature type="region of interest" description="Disordered" evidence="1">
    <location>
        <begin position="93"/>
        <end position="116"/>
    </location>
</feature>
<reference evidence="2" key="1">
    <citation type="submission" date="2019-08" db="EMBL/GenBank/DDBJ databases">
        <authorList>
            <person name="Kucharzyk K."/>
            <person name="Murdoch R.W."/>
            <person name="Higgins S."/>
            <person name="Loffler F."/>
        </authorList>
    </citation>
    <scope>NUCLEOTIDE SEQUENCE</scope>
</reference>
<gene>
    <name evidence="2" type="ORF">SDC9_201388</name>
</gene>
<comment type="caution">
    <text evidence="2">The sequence shown here is derived from an EMBL/GenBank/DDBJ whole genome shotgun (WGS) entry which is preliminary data.</text>
</comment>
<proteinExistence type="predicted"/>
<organism evidence="2">
    <name type="scientific">bioreactor metagenome</name>
    <dbReference type="NCBI Taxonomy" id="1076179"/>
    <lineage>
        <taxon>unclassified sequences</taxon>
        <taxon>metagenomes</taxon>
        <taxon>ecological metagenomes</taxon>
    </lineage>
</organism>
<dbReference type="AlphaFoldDB" id="A0A645ISC2"/>
<accession>A0A645ISC2</accession>
<evidence type="ECO:0000313" key="2">
    <source>
        <dbReference type="EMBL" id="MPN53722.1"/>
    </source>
</evidence>
<evidence type="ECO:0000256" key="1">
    <source>
        <dbReference type="SAM" id="MobiDB-lite"/>
    </source>
</evidence>